<comment type="caution">
    <text evidence="3">The sequence shown here is derived from an EMBL/GenBank/DDBJ whole genome shotgun (WGS) entry which is preliminary data.</text>
</comment>
<dbReference type="RefSeq" id="WP_127950984.1">
    <property type="nucleotide sequence ID" value="NZ_RKLO01000001.1"/>
</dbReference>
<dbReference type="AlphaFoldDB" id="A0A438B3A7"/>
<dbReference type="OrthoDB" id="4464437at2"/>
<evidence type="ECO:0000313" key="4">
    <source>
        <dbReference type="Proteomes" id="UP000283479"/>
    </source>
</evidence>
<feature type="compositionally biased region" description="Low complexity" evidence="1">
    <location>
        <begin position="128"/>
        <end position="139"/>
    </location>
</feature>
<evidence type="ECO:0000256" key="2">
    <source>
        <dbReference type="SAM" id="SignalP"/>
    </source>
</evidence>
<reference evidence="3 4" key="1">
    <citation type="submission" date="2018-11" db="EMBL/GenBank/DDBJ databases">
        <title>Rhodococcus spongicola sp. nov. and Rhodococcus xishaensis sp. nov. from marine sponges.</title>
        <authorList>
            <person name="Li L."/>
            <person name="Lin H.W."/>
        </authorList>
    </citation>
    <scope>NUCLEOTIDE SEQUENCE [LARGE SCALE GENOMIC DNA]</scope>
    <source>
        <strain evidence="3 4">LHW51113</strain>
    </source>
</reference>
<dbReference type="EMBL" id="RKLO01000001">
    <property type="protein sequence ID" value="RVW05464.1"/>
    <property type="molecule type" value="Genomic_DNA"/>
</dbReference>
<keyword evidence="4" id="KW-1185">Reference proteome</keyword>
<organism evidence="3 4">
    <name type="scientific">Rhodococcus xishaensis</name>
    <dbReference type="NCBI Taxonomy" id="2487364"/>
    <lineage>
        <taxon>Bacteria</taxon>
        <taxon>Bacillati</taxon>
        <taxon>Actinomycetota</taxon>
        <taxon>Actinomycetes</taxon>
        <taxon>Mycobacteriales</taxon>
        <taxon>Nocardiaceae</taxon>
        <taxon>Rhodococcus</taxon>
    </lineage>
</organism>
<accession>A0A438B3A7</accession>
<protein>
    <submittedName>
        <fullName evidence="3">Uncharacterized protein</fullName>
    </submittedName>
</protein>
<keyword evidence="2" id="KW-0732">Signal</keyword>
<dbReference type="Proteomes" id="UP000283479">
    <property type="component" value="Unassembled WGS sequence"/>
</dbReference>
<feature type="region of interest" description="Disordered" evidence="1">
    <location>
        <begin position="110"/>
        <end position="139"/>
    </location>
</feature>
<name>A0A438B3A7_9NOCA</name>
<proteinExistence type="predicted"/>
<sequence length="234" mass="23872">MIKSVRAAAAVALAAPLLAAVFAAPANAAPDDVTLAAEVEGNDVWVTLTNNSQGEIVCQWNERNTTNPSAEPNVFVTTQIQRGYERRIGATFVDGDYQIWWTCSHPDTSETWGTGETGRKTAEPFPFTTSGSTDDDSTGPGSLEDFLGTLGLGGLEGILEILGLGGLEGILGTLDAGSLEGILGTLDAGSLEGILGTLDAGSLEGILGTLDAGSLEGALGARNSGSLEGVLGFS</sequence>
<feature type="signal peptide" evidence="2">
    <location>
        <begin position="1"/>
        <end position="28"/>
    </location>
</feature>
<gene>
    <name evidence="3" type="ORF">EGT50_02430</name>
</gene>
<evidence type="ECO:0000313" key="3">
    <source>
        <dbReference type="EMBL" id="RVW05464.1"/>
    </source>
</evidence>
<evidence type="ECO:0000256" key="1">
    <source>
        <dbReference type="SAM" id="MobiDB-lite"/>
    </source>
</evidence>
<feature type="chain" id="PRO_5019480516" evidence="2">
    <location>
        <begin position="29"/>
        <end position="234"/>
    </location>
</feature>